<dbReference type="GO" id="GO:0000271">
    <property type="term" value="P:polysaccharide biosynthetic process"/>
    <property type="evidence" value="ECO:0007669"/>
    <property type="project" value="TreeGrafter"/>
</dbReference>
<comment type="caution">
    <text evidence="3">The sequence shown here is derived from an EMBL/GenBank/DDBJ whole genome shotgun (WGS) entry which is preliminary data.</text>
</comment>
<sequence length="385" mass="43272">MTNLALPRKDTPFTGAINFKASSGYLPGLDGLRAISILLVVIAHTGFENLIPGGLGVTVFFFVSGFLITRILVAEQTETGGSIDLGGFYLRRFLRLMPALVFFLIGSWLMLVPFGVAIHPSHVGAALFYFMNYFEVVQPWFGWPERTVPWGHLWSLAVEEHFYLVFPAALLLFGRTHQARLTLIVGAIMVCALWRFYAVLVLGLPHEHTYYATDSRLESIAWGCLLAILFDGAPRTGAKLALLRGWLWVGVASVMILITLVYRDETFRETWRYTLQGIALLILVLNLYVLRSLRFGLDILEWGPLRWIGRLSYSLYLWHVPVIWIARDIMLGDPNSLERLPPLGIVLAIGVSFVCACVSYYAVEKPLLGLRKRFGARPVEGLQRA</sequence>
<feature type="transmembrane region" description="Helical" evidence="1">
    <location>
        <begin position="54"/>
        <end position="73"/>
    </location>
</feature>
<feature type="transmembrane region" description="Helical" evidence="1">
    <location>
        <begin position="343"/>
        <end position="363"/>
    </location>
</feature>
<dbReference type="GO" id="GO:0016020">
    <property type="term" value="C:membrane"/>
    <property type="evidence" value="ECO:0007669"/>
    <property type="project" value="TreeGrafter"/>
</dbReference>
<feature type="transmembrane region" description="Helical" evidence="1">
    <location>
        <begin position="93"/>
        <end position="116"/>
    </location>
</feature>
<gene>
    <name evidence="3" type="primary">oatA</name>
    <name evidence="3" type="ORF">PbB2_01054</name>
</gene>
<evidence type="ECO:0000313" key="4">
    <source>
        <dbReference type="Proteomes" id="UP000245086"/>
    </source>
</evidence>
<feature type="transmembrane region" description="Helical" evidence="1">
    <location>
        <begin position="153"/>
        <end position="174"/>
    </location>
</feature>
<dbReference type="InterPro" id="IPR002656">
    <property type="entry name" value="Acyl_transf_3_dom"/>
</dbReference>
<feature type="transmembrane region" description="Helical" evidence="1">
    <location>
        <begin position="274"/>
        <end position="290"/>
    </location>
</feature>
<evidence type="ECO:0000259" key="2">
    <source>
        <dbReference type="Pfam" id="PF01757"/>
    </source>
</evidence>
<proteinExistence type="predicted"/>
<dbReference type="PANTHER" id="PTHR23028">
    <property type="entry name" value="ACETYLTRANSFERASE"/>
    <property type="match status" value="1"/>
</dbReference>
<dbReference type="PANTHER" id="PTHR23028:SF53">
    <property type="entry name" value="ACYL_TRANSF_3 DOMAIN-CONTAINING PROTEIN"/>
    <property type="match status" value="1"/>
</dbReference>
<dbReference type="Proteomes" id="UP000245086">
    <property type="component" value="Unassembled WGS sequence"/>
</dbReference>
<feature type="transmembrane region" description="Helical" evidence="1">
    <location>
        <begin position="31"/>
        <end position="47"/>
    </location>
</feature>
<feature type="transmembrane region" description="Helical" evidence="1">
    <location>
        <begin position="245"/>
        <end position="262"/>
    </location>
</feature>
<dbReference type="AlphaFoldDB" id="A0A2P2E8J9"/>
<keyword evidence="1" id="KW-0472">Membrane</keyword>
<keyword evidence="1" id="KW-1133">Transmembrane helix</keyword>
<dbReference type="EMBL" id="BFBR01000002">
    <property type="protein sequence ID" value="GBF57387.1"/>
    <property type="molecule type" value="Genomic_DNA"/>
</dbReference>
<keyword evidence="4" id="KW-1185">Reference proteome</keyword>
<evidence type="ECO:0000313" key="3">
    <source>
        <dbReference type="EMBL" id="GBF57387.1"/>
    </source>
</evidence>
<feature type="transmembrane region" description="Helical" evidence="1">
    <location>
        <begin position="181"/>
        <end position="204"/>
    </location>
</feature>
<dbReference type="InterPro" id="IPR050879">
    <property type="entry name" value="Acyltransferase_3"/>
</dbReference>
<keyword evidence="3" id="KW-0808">Transferase</keyword>
<keyword evidence="1" id="KW-0812">Transmembrane</keyword>
<reference evidence="3 4" key="1">
    <citation type="journal article" date="2018" name="Genome Announc.">
        <title>Draft Genome Sequence of "Candidatus Phycosocius bacilliformis," an Alphaproteobacterial Ectosymbiont of the Hydrocarbon-Producing Green Alga Botryococcus braunii.</title>
        <authorList>
            <person name="Tanabe Y."/>
            <person name="Yamaguchi H."/>
            <person name="Watanabe M.M."/>
        </authorList>
    </citation>
    <scope>NUCLEOTIDE SEQUENCE [LARGE SCALE GENOMIC DNA]</scope>
    <source>
        <strain evidence="3 4">BOTRYCO-2</strain>
    </source>
</reference>
<dbReference type="OrthoDB" id="9796461at2"/>
<feature type="domain" description="Acyltransferase 3" evidence="2">
    <location>
        <begin position="27"/>
        <end position="360"/>
    </location>
</feature>
<accession>A0A2P2E8J9</accession>
<name>A0A2P2E8J9_9PROT</name>
<dbReference type="Pfam" id="PF01757">
    <property type="entry name" value="Acyl_transf_3"/>
    <property type="match status" value="1"/>
</dbReference>
<dbReference type="GO" id="GO:0016747">
    <property type="term" value="F:acyltransferase activity, transferring groups other than amino-acyl groups"/>
    <property type="evidence" value="ECO:0007669"/>
    <property type="project" value="InterPro"/>
</dbReference>
<organism evidence="3 4">
    <name type="scientific">Candidatus Phycosocius bacilliformis</name>
    <dbReference type="NCBI Taxonomy" id="1445552"/>
    <lineage>
        <taxon>Bacteria</taxon>
        <taxon>Pseudomonadati</taxon>
        <taxon>Pseudomonadota</taxon>
        <taxon>Alphaproteobacteria</taxon>
        <taxon>Caulobacterales</taxon>
        <taxon>Caulobacterales incertae sedis</taxon>
        <taxon>Candidatus Phycosocius</taxon>
    </lineage>
</organism>
<dbReference type="RefSeq" id="WP_108984233.1">
    <property type="nucleotide sequence ID" value="NZ_BFBR01000002.1"/>
</dbReference>
<evidence type="ECO:0000256" key="1">
    <source>
        <dbReference type="SAM" id="Phobius"/>
    </source>
</evidence>
<protein>
    <submittedName>
        <fullName evidence="3">O-acetyltransferase OatA</fullName>
    </submittedName>
</protein>